<evidence type="ECO:0000259" key="10">
    <source>
        <dbReference type="PROSITE" id="PS50011"/>
    </source>
</evidence>
<dbReference type="STRING" id="1157962.A0A250XA40"/>
<accession>A0A250XA40</accession>
<feature type="compositionally biased region" description="Polar residues" evidence="9">
    <location>
        <begin position="627"/>
        <end position="648"/>
    </location>
</feature>
<dbReference type="SUPFAM" id="SSF56112">
    <property type="entry name" value="Protein kinase-like (PK-like)"/>
    <property type="match status" value="1"/>
</dbReference>
<feature type="binding site" evidence="7">
    <location>
        <position position="179"/>
    </location>
    <ligand>
        <name>ATP</name>
        <dbReference type="ChEBI" id="CHEBI:30616"/>
    </ligand>
</feature>
<feature type="region of interest" description="Disordered" evidence="9">
    <location>
        <begin position="769"/>
        <end position="807"/>
    </location>
</feature>
<evidence type="ECO:0000256" key="3">
    <source>
        <dbReference type="ARBA" id="ARBA00022741"/>
    </source>
</evidence>
<feature type="compositionally biased region" description="Polar residues" evidence="9">
    <location>
        <begin position="723"/>
        <end position="747"/>
    </location>
</feature>
<feature type="region of interest" description="Disordered" evidence="9">
    <location>
        <begin position="1061"/>
        <end position="1144"/>
    </location>
</feature>
<feature type="compositionally biased region" description="Low complexity" evidence="9">
    <location>
        <begin position="691"/>
        <end position="707"/>
    </location>
</feature>
<dbReference type="InterPro" id="IPR030616">
    <property type="entry name" value="Aur-like"/>
</dbReference>
<dbReference type="Pfam" id="PF00069">
    <property type="entry name" value="Pkinase"/>
    <property type="match status" value="1"/>
</dbReference>
<organism evidence="11 12">
    <name type="scientific">Chlamydomonas eustigma</name>
    <dbReference type="NCBI Taxonomy" id="1157962"/>
    <lineage>
        <taxon>Eukaryota</taxon>
        <taxon>Viridiplantae</taxon>
        <taxon>Chlorophyta</taxon>
        <taxon>core chlorophytes</taxon>
        <taxon>Chlorophyceae</taxon>
        <taxon>CS clade</taxon>
        <taxon>Chlamydomonadales</taxon>
        <taxon>Chlamydomonadaceae</taxon>
        <taxon>Chlamydomonas</taxon>
    </lineage>
</organism>
<feature type="compositionally biased region" description="Polar residues" evidence="9">
    <location>
        <begin position="862"/>
        <end position="872"/>
    </location>
</feature>
<evidence type="ECO:0000256" key="4">
    <source>
        <dbReference type="ARBA" id="ARBA00022777"/>
    </source>
</evidence>
<reference evidence="11 12" key="1">
    <citation type="submission" date="2017-08" db="EMBL/GenBank/DDBJ databases">
        <title>Acidophilic green algal genome provides insights into adaptation to an acidic environment.</title>
        <authorList>
            <person name="Hirooka S."/>
            <person name="Hirose Y."/>
            <person name="Kanesaki Y."/>
            <person name="Higuchi S."/>
            <person name="Fujiwara T."/>
            <person name="Onuma R."/>
            <person name="Era A."/>
            <person name="Ohbayashi R."/>
            <person name="Uzuka A."/>
            <person name="Nozaki H."/>
            <person name="Yoshikawa H."/>
            <person name="Miyagishima S.Y."/>
        </authorList>
    </citation>
    <scope>NUCLEOTIDE SEQUENCE [LARGE SCALE GENOMIC DNA]</scope>
    <source>
        <strain evidence="11 12">NIES-2499</strain>
    </source>
</reference>
<keyword evidence="4" id="KW-0418">Kinase</keyword>
<dbReference type="SMART" id="SM00220">
    <property type="entry name" value="S_TKc"/>
    <property type="match status" value="1"/>
</dbReference>
<dbReference type="EMBL" id="BEGY01000047">
    <property type="protein sequence ID" value="GAX79937.1"/>
    <property type="molecule type" value="Genomic_DNA"/>
</dbReference>
<evidence type="ECO:0000256" key="1">
    <source>
        <dbReference type="ARBA" id="ARBA00022527"/>
    </source>
</evidence>
<feature type="compositionally biased region" description="Low complexity" evidence="9">
    <location>
        <begin position="1108"/>
        <end position="1131"/>
    </location>
</feature>
<evidence type="ECO:0000256" key="5">
    <source>
        <dbReference type="ARBA" id="ARBA00022840"/>
    </source>
</evidence>
<feature type="compositionally biased region" description="Polar residues" evidence="9">
    <location>
        <begin position="609"/>
        <end position="620"/>
    </location>
</feature>
<keyword evidence="12" id="KW-1185">Reference proteome</keyword>
<keyword evidence="1" id="KW-0723">Serine/threonine-protein kinase</keyword>
<feature type="domain" description="Protein kinase" evidence="10">
    <location>
        <begin position="37"/>
        <end position="302"/>
    </location>
</feature>
<dbReference type="Gene3D" id="1.10.510.10">
    <property type="entry name" value="Transferase(Phosphotransferase) domain 1"/>
    <property type="match status" value="1"/>
</dbReference>
<evidence type="ECO:0000256" key="9">
    <source>
        <dbReference type="SAM" id="MobiDB-lite"/>
    </source>
</evidence>
<feature type="region of interest" description="Disordered" evidence="9">
    <location>
        <begin position="513"/>
        <end position="747"/>
    </location>
</feature>
<dbReference type="InterPro" id="IPR008271">
    <property type="entry name" value="Ser/Thr_kinase_AS"/>
</dbReference>
<dbReference type="PROSITE" id="PS00108">
    <property type="entry name" value="PROTEIN_KINASE_ST"/>
    <property type="match status" value="1"/>
</dbReference>
<dbReference type="InterPro" id="IPR000719">
    <property type="entry name" value="Prot_kinase_dom"/>
</dbReference>
<feature type="cross-link" description="Glycyl lysine isopeptide (Lys-Gly) (interchain with G-Cter in SUMO2)" evidence="8">
    <location>
        <position position="163"/>
    </location>
</feature>
<dbReference type="OrthoDB" id="549765at2759"/>
<comment type="caution">
    <text evidence="11">The sequence shown here is derived from an EMBL/GenBank/DDBJ whole genome shotgun (WGS) entry which is preliminary data.</text>
</comment>
<feature type="compositionally biased region" description="Polar residues" evidence="9">
    <location>
        <begin position="791"/>
        <end position="807"/>
    </location>
</feature>
<dbReference type="FunFam" id="1.10.510.10:FF:000813">
    <property type="entry name" value="Aurora-like kinase"/>
    <property type="match status" value="1"/>
</dbReference>
<evidence type="ECO:0000313" key="11">
    <source>
        <dbReference type="EMBL" id="GAX79937.1"/>
    </source>
</evidence>
<dbReference type="GO" id="GO:0004674">
    <property type="term" value="F:protein serine/threonine kinase activity"/>
    <property type="evidence" value="ECO:0007669"/>
    <property type="project" value="UniProtKB-KW"/>
</dbReference>
<dbReference type="GO" id="GO:0005524">
    <property type="term" value="F:ATP binding"/>
    <property type="evidence" value="ECO:0007669"/>
    <property type="project" value="UniProtKB-KW"/>
</dbReference>
<feature type="binding site" evidence="7">
    <location>
        <position position="66"/>
    </location>
    <ligand>
        <name>ATP</name>
        <dbReference type="ChEBI" id="CHEBI:30616"/>
    </ligand>
</feature>
<feature type="active site" description="Proton acceptor" evidence="6">
    <location>
        <position position="161"/>
    </location>
</feature>
<evidence type="ECO:0000256" key="6">
    <source>
        <dbReference type="PIRSR" id="PIRSR630616-1"/>
    </source>
</evidence>
<feature type="compositionally biased region" description="Polar residues" evidence="9">
    <location>
        <begin position="769"/>
        <end position="784"/>
    </location>
</feature>
<dbReference type="PANTHER" id="PTHR24350">
    <property type="entry name" value="SERINE/THREONINE-PROTEIN KINASE IAL-RELATED"/>
    <property type="match status" value="1"/>
</dbReference>
<keyword evidence="3 7" id="KW-0547">Nucleotide-binding</keyword>
<evidence type="ECO:0000256" key="7">
    <source>
        <dbReference type="PIRSR" id="PIRSR630616-2"/>
    </source>
</evidence>
<feature type="compositionally biased region" description="Polar residues" evidence="9">
    <location>
        <begin position="879"/>
        <end position="894"/>
    </location>
</feature>
<sequence length="1341" mass="144967">MFQQLVGFASVLPRLVALSERCPAAMRHRDLWTINEFALVKEIGNGAVSSVYYALCKRSCLKVAIKIYNKSKLTKLNLRQVEREISIHSSMNHPHIVDFYAAFEDAGFIYLVLEYAEGGDLFDAVKRKGGRLSESSVVQQVLHPYLTALLYMHKRRIVHRDIKPENTVFTREQVLKVTDFGLAVNANEERPVTRLGTLDYMAPEVLKCPDKYLPSDNKERSDLAYDEAVDAWAMGVLAYELIVGRPPFGMADREGTMKAIATMRQSIPDWVTEGARSFISLALDKSPGTRSTIAHLLQHPWIMSHKGRRGDMLMQQVRHLQHQSMQRIGSGHLTFSPGSSDAVQRQLQQGSVEALLAMQQHALHEQRQQHQAVIAVALNHHNAFAGASSSEALSSRVGVMNTFLPPPAFMTPHVDLRPAKRVIQRSAMTCLSDGSGGAHRAGGVQHAGNHIPPSANVPIMPQNISHPPHKSSGVSTPIMSAEDAVNMAMVGMASTFANIGPLSGILQVAHGDSPLAGTSPEDSIRMVRTHGSSSFKRRMPDEEAANNELLLPGSPGTATLSPLAASSSSAGSPFSSLIVNVGSSSPQQQQQQQSGGPESPTRVRLLPVRTSSTQLLSSHSAPIHNPTAPSSPTNSVVHPNQYQHQPSRFSKAKRDNADNELGGGSNSGLHRNSGSMSPVFVPVTSPGGGSLRSLLHSTSLPSTSYTSQATGVQAQGNAEEGPDSQQHQYLQQHRPISQTQAPSSDTVSQGMEWAINFSSLKLQSHPLNSPFASQLNSPMHRSSGQAGGCNSPLSRQDSDRSSTFFSPAATSGGAIQAALDSLQVSKLNLGGVSSSPLRQNSVAQHSENNFLLESGCGVVGRNGSSSEGSGLSATADGGSVSSTTPGPDATVGTSSNLNPAMAQRIRSQVSAAHILSQQQQQQQVAHSMGQLLMYSSDSIGQDTRPSIMQQQQLAVQAAAHQQHLMSMSYQQQQQQLRPPLLSLQQQGPQSFPYQQHQQPNLQTAFYKQQQRSHSMSYQQQQQQQQWIAPGLARLQPVSQESFLTYDPVTQQHVLALNLSSSTGSKNSQQQQQQGRPPFRNLSRGSMPALTVSKNQGHGHQAGLKQNGHQQEQQLQHQQEQQLQHQQEQQLQHQHHLPVRGVQSSESLKPAFLHQAPLFTHTSSQQGAMRAGTNTMVFGASSPSRGTCGTAHGTAYNSYQNIPHSDTPTFMQNSEQQQLLLQQGHLSWFSNPQAEPSRGSVYGEAPVSTHIPHGSSKDNPNISSVGLSSFSSLTPSALTFAPPPGFGSQAGEPAGVNLPLGELSPGEMELLIPFIHDESGMCSTMDDIIDFILSDEDVKRVA</sequence>
<name>A0A250XA40_9CHLO</name>
<evidence type="ECO:0000313" key="12">
    <source>
        <dbReference type="Proteomes" id="UP000232323"/>
    </source>
</evidence>
<feature type="binding site" evidence="7">
    <location>
        <begin position="114"/>
        <end position="116"/>
    </location>
    <ligand>
        <name>ATP</name>
        <dbReference type="ChEBI" id="CHEBI:30616"/>
    </ligand>
</feature>
<evidence type="ECO:0000256" key="8">
    <source>
        <dbReference type="PIRSR" id="PIRSR630616-3"/>
    </source>
</evidence>
<feature type="region of interest" description="Disordered" evidence="9">
    <location>
        <begin position="861"/>
        <end position="894"/>
    </location>
</feature>
<dbReference type="FunFam" id="3.30.200.20:FF:000042">
    <property type="entry name" value="Aurora kinase A"/>
    <property type="match status" value="1"/>
</dbReference>
<proteinExistence type="predicted"/>
<dbReference type="PROSITE" id="PS50011">
    <property type="entry name" value="PROTEIN_KINASE_DOM"/>
    <property type="match status" value="1"/>
</dbReference>
<evidence type="ECO:0000256" key="2">
    <source>
        <dbReference type="ARBA" id="ARBA00022679"/>
    </source>
</evidence>
<keyword evidence="5 7" id="KW-0067">ATP-binding</keyword>
<feature type="binding site" evidence="7">
    <location>
        <begin position="165"/>
        <end position="166"/>
    </location>
    <ligand>
        <name>ATP</name>
        <dbReference type="ChEBI" id="CHEBI:30616"/>
    </ligand>
</feature>
<keyword evidence="2" id="KW-0808">Transferase</keyword>
<feature type="compositionally biased region" description="Low complexity" evidence="9">
    <location>
        <begin position="556"/>
        <end position="600"/>
    </location>
</feature>
<gene>
    <name evidence="11" type="ORF">CEUSTIGMA_g7377.t1</name>
</gene>
<dbReference type="Proteomes" id="UP000232323">
    <property type="component" value="Unassembled WGS sequence"/>
</dbReference>
<protein>
    <recommendedName>
        <fullName evidence="10">Protein kinase domain-containing protein</fullName>
    </recommendedName>
</protein>
<feature type="compositionally biased region" description="Polar residues" evidence="9">
    <location>
        <begin position="667"/>
        <end position="676"/>
    </location>
</feature>
<dbReference type="InterPro" id="IPR011009">
    <property type="entry name" value="Kinase-like_dom_sf"/>
</dbReference>